<evidence type="ECO:0000313" key="1">
    <source>
        <dbReference type="EMBL" id="PJE64353.1"/>
    </source>
</evidence>
<dbReference type="EMBL" id="PFEF01000006">
    <property type="protein sequence ID" value="PJE64353.1"/>
    <property type="molecule type" value="Genomic_DNA"/>
</dbReference>
<reference evidence="2" key="1">
    <citation type="submission" date="2017-09" db="EMBL/GenBank/DDBJ databases">
        <title>Depth-based differentiation of microbial function through sediment-hosted aquifers and enrichment of novel symbionts in the deep terrestrial subsurface.</title>
        <authorList>
            <person name="Probst A.J."/>
            <person name="Ladd B."/>
            <person name="Jarett J.K."/>
            <person name="Geller-Mcgrath D.E."/>
            <person name="Sieber C.M.K."/>
            <person name="Emerson J.B."/>
            <person name="Anantharaman K."/>
            <person name="Thomas B.C."/>
            <person name="Malmstrom R."/>
            <person name="Stieglmeier M."/>
            <person name="Klingl A."/>
            <person name="Woyke T."/>
            <person name="Ryan C.M."/>
            <person name="Banfield J.F."/>
        </authorList>
    </citation>
    <scope>NUCLEOTIDE SEQUENCE [LARGE SCALE GENOMIC DNA]</scope>
</reference>
<gene>
    <name evidence="1" type="ORF">COU90_02785</name>
</gene>
<dbReference type="Proteomes" id="UP000229098">
    <property type="component" value="Unassembled WGS sequence"/>
</dbReference>
<organism evidence="1 2">
    <name type="scientific">Candidatus Ryanbacteria bacterium CG10_big_fil_rev_8_21_14_0_10_43_42</name>
    <dbReference type="NCBI Taxonomy" id="1974864"/>
    <lineage>
        <taxon>Bacteria</taxon>
        <taxon>Candidatus Ryaniibacteriota</taxon>
    </lineage>
</organism>
<accession>A0A2M8KWU4</accession>
<protein>
    <submittedName>
        <fullName evidence="1">Uncharacterized protein</fullName>
    </submittedName>
</protein>
<dbReference type="AlphaFoldDB" id="A0A2M8KWU4"/>
<evidence type="ECO:0000313" key="2">
    <source>
        <dbReference type="Proteomes" id="UP000229098"/>
    </source>
</evidence>
<name>A0A2M8KWU4_9BACT</name>
<sequence length="65" mass="7724">MDLLFLDDDCPLRGMFIGNFLSIGNHNILRSVSIYQSAAFYLICQCQRFFYQLIFYGISPFYFIY</sequence>
<comment type="caution">
    <text evidence="1">The sequence shown here is derived from an EMBL/GenBank/DDBJ whole genome shotgun (WGS) entry which is preliminary data.</text>
</comment>
<proteinExistence type="predicted"/>